<feature type="non-terminal residue" evidence="2">
    <location>
        <position position="1"/>
    </location>
</feature>
<feature type="domain" description="Biotin protein ligase C-terminal" evidence="1">
    <location>
        <begin position="96"/>
        <end position="140"/>
    </location>
</feature>
<gene>
    <name evidence="2" type="ORF">MNBD_ALPHA05-1073</name>
</gene>
<dbReference type="GO" id="GO:0004077">
    <property type="term" value="F:biotin--[biotin carboxyl-carrier protein] ligase activity"/>
    <property type="evidence" value="ECO:0007669"/>
    <property type="project" value="TreeGrafter"/>
</dbReference>
<organism evidence="2">
    <name type="scientific">hydrothermal vent metagenome</name>
    <dbReference type="NCBI Taxonomy" id="652676"/>
    <lineage>
        <taxon>unclassified sequences</taxon>
        <taxon>metagenomes</taxon>
        <taxon>ecological metagenomes</taxon>
    </lineage>
</organism>
<dbReference type="SUPFAM" id="SSF55681">
    <property type="entry name" value="Class II aaRS and biotin synthetases"/>
    <property type="match status" value="1"/>
</dbReference>
<dbReference type="InterPro" id="IPR045864">
    <property type="entry name" value="aa-tRNA-synth_II/BPL/LPL"/>
</dbReference>
<proteinExistence type="predicted"/>
<reference evidence="2" key="1">
    <citation type="submission" date="2018-06" db="EMBL/GenBank/DDBJ databases">
        <authorList>
            <person name="Zhirakovskaya E."/>
        </authorList>
    </citation>
    <scope>NUCLEOTIDE SEQUENCE</scope>
</reference>
<sequence length="140" mass="14912">PNDILIDGAKAAGILLEHIDGDSGALLAVGIGVNIVSAPSDVAYPTARLVDHADQPPSPADLAARIDHHFWAYMKDWRANGFANIRQLWLTRAKGIGEAITVRLPNEELSGVFEGINESGALILQSGAEKRIISAGDVFF</sequence>
<dbReference type="PANTHER" id="PTHR12835">
    <property type="entry name" value="BIOTIN PROTEIN LIGASE"/>
    <property type="match status" value="1"/>
</dbReference>
<name>A0A3B0SJ29_9ZZZZ</name>
<dbReference type="PANTHER" id="PTHR12835:SF5">
    <property type="entry name" value="BIOTIN--PROTEIN LIGASE"/>
    <property type="match status" value="1"/>
</dbReference>
<dbReference type="AlphaFoldDB" id="A0A3B0SJ29"/>
<dbReference type="Gene3D" id="2.30.30.100">
    <property type="match status" value="1"/>
</dbReference>
<evidence type="ECO:0000259" key="1">
    <source>
        <dbReference type="Pfam" id="PF02237"/>
    </source>
</evidence>
<evidence type="ECO:0000313" key="2">
    <source>
        <dbReference type="EMBL" id="VAW06231.1"/>
    </source>
</evidence>
<dbReference type="Gene3D" id="3.30.930.10">
    <property type="entry name" value="Bira Bifunctional Protein, Domain 2"/>
    <property type="match status" value="1"/>
</dbReference>
<protein>
    <recommendedName>
        <fullName evidence="1">Biotin protein ligase C-terminal domain-containing protein</fullName>
    </recommendedName>
</protein>
<accession>A0A3B0SJ29</accession>
<dbReference type="InterPro" id="IPR003142">
    <property type="entry name" value="BPL_C"/>
</dbReference>
<dbReference type="GO" id="GO:0005737">
    <property type="term" value="C:cytoplasm"/>
    <property type="evidence" value="ECO:0007669"/>
    <property type="project" value="TreeGrafter"/>
</dbReference>
<dbReference type="EMBL" id="UOEH01000510">
    <property type="protein sequence ID" value="VAW06231.1"/>
    <property type="molecule type" value="Genomic_DNA"/>
</dbReference>
<dbReference type="SUPFAM" id="SSF50037">
    <property type="entry name" value="C-terminal domain of transcriptional repressors"/>
    <property type="match status" value="1"/>
</dbReference>
<dbReference type="Pfam" id="PF02237">
    <property type="entry name" value="BPL_C"/>
    <property type="match status" value="1"/>
</dbReference>
<dbReference type="InterPro" id="IPR008988">
    <property type="entry name" value="Transcriptional_repressor_C"/>
</dbReference>